<keyword evidence="8" id="KW-1185">Reference proteome</keyword>
<dbReference type="InterPro" id="IPR029063">
    <property type="entry name" value="SAM-dependent_MTases_sf"/>
</dbReference>
<dbReference type="PROSITE" id="PS51682">
    <property type="entry name" value="SAM_OMT_I"/>
    <property type="match status" value="1"/>
</dbReference>
<name>A0A9P4J929_9PEZI</name>
<dbReference type="InterPro" id="IPR002935">
    <property type="entry name" value="SAM_O-MeTrfase"/>
</dbReference>
<dbReference type="GO" id="GO:0032259">
    <property type="term" value="P:methylation"/>
    <property type="evidence" value="ECO:0007669"/>
    <property type="project" value="UniProtKB-KW"/>
</dbReference>
<reference evidence="7" key="1">
    <citation type="journal article" date="2020" name="Stud. Mycol.">
        <title>101 Dothideomycetes genomes: a test case for predicting lifestyles and emergence of pathogens.</title>
        <authorList>
            <person name="Haridas S."/>
            <person name="Albert R."/>
            <person name="Binder M."/>
            <person name="Bloem J."/>
            <person name="Labutti K."/>
            <person name="Salamov A."/>
            <person name="Andreopoulos B."/>
            <person name="Baker S."/>
            <person name="Barry K."/>
            <person name="Bills G."/>
            <person name="Bluhm B."/>
            <person name="Cannon C."/>
            <person name="Castanera R."/>
            <person name="Culley D."/>
            <person name="Daum C."/>
            <person name="Ezra D."/>
            <person name="Gonzalez J."/>
            <person name="Henrissat B."/>
            <person name="Kuo A."/>
            <person name="Liang C."/>
            <person name="Lipzen A."/>
            <person name="Lutzoni F."/>
            <person name="Magnuson J."/>
            <person name="Mondo S."/>
            <person name="Nolan M."/>
            <person name="Ohm R."/>
            <person name="Pangilinan J."/>
            <person name="Park H.-J."/>
            <person name="Ramirez L."/>
            <person name="Alfaro M."/>
            <person name="Sun H."/>
            <person name="Tritt A."/>
            <person name="Yoshinaga Y."/>
            <person name="Zwiers L.-H."/>
            <person name="Turgeon B."/>
            <person name="Goodwin S."/>
            <person name="Spatafora J."/>
            <person name="Crous P."/>
            <person name="Grigoriev I."/>
        </authorList>
    </citation>
    <scope>NUCLEOTIDE SEQUENCE</scope>
    <source>
        <strain evidence="7">CBS 260.36</strain>
    </source>
</reference>
<comment type="similarity">
    <text evidence="6">Belongs to the class I-like SAM-binding methyltransferase superfamily. Cation-dependent O-methyltransferase family.</text>
</comment>
<dbReference type="PANTHER" id="PTHR43836:SF2">
    <property type="entry name" value="CATECHOL O-METHYLTRANSFERASE 1-RELATED"/>
    <property type="match status" value="1"/>
</dbReference>
<dbReference type="SUPFAM" id="SSF53335">
    <property type="entry name" value="S-adenosyl-L-methionine-dependent methyltransferases"/>
    <property type="match status" value="1"/>
</dbReference>
<keyword evidence="3" id="KW-0808">Transferase</keyword>
<evidence type="ECO:0000256" key="2">
    <source>
        <dbReference type="ARBA" id="ARBA00022603"/>
    </source>
</evidence>
<dbReference type="Gene3D" id="3.40.50.150">
    <property type="entry name" value="Vaccinia Virus protein VP39"/>
    <property type="match status" value="1"/>
</dbReference>
<evidence type="ECO:0000256" key="6">
    <source>
        <dbReference type="ARBA" id="ARBA00023453"/>
    </source>
</evidence>
<evidence type="ECO:0000313" key="7">
    <source>
        <dbReference type="EMBL" id="KAF2157086.1"/>
    </source>
</evidence>
<gene>
    <name evidence="7" type="ORF">K461DRAFT_317241</name>
</gene>
<dbReference type="EMBL" id="ML996081">
    <property type="protein sequence ID" value="KAF2157086.1"/>
    <property type="molecule type" value="Genomic_DNA"/>
</dbReference>
<dbReference type="GO" id="GO:0008171">
    <property type="term" value="F:O-methyltransferase activity"/>
    <property type="evidence" value="ECO:0007669"/>
    <property type="project" value="InterPro"/>
</dbReference>
<dbReference type="PANTHER" id="PTHR43836">
    <property type="entry name" value="CATECHOL O-METHYLTRANSFERASE 1-RELATED"/>
    <property type="match status" value="1"/>
</dbReference>
<keyword evidence="5" id="KW-0128">Catecholamine metabolism</keyword>
<comment type="caution">
    <text evidence="7">The sequence shown here is derived from an EMBL/GenBank/DDBJ whole genome shotgun (WGS) entry which is preliminary data.</text>
</comment>
<protein>
    <recommendedName>
        <fullName evidence="1">catechol O-methyltransferase</fullName>
        <ecNumber evidence="1">2.1.1.6</ecNumber>
    </recommendedName>
</protein>
<sequence>MSTETDLSHIPGFKRTMETEVESHDGREGRVLTFIKSRIDGEPTPIPVKTLLDLMDEFSFQEDFLISIGDHKAKVFTDIIHEKKPKTFVEFGGYLGYSALLVAAAIKEYASDGHIWSVEADKDCAAIASELITLAGLDHMITVVLDKTTDAIPKLQGQGHFKNVDMLFLDHDESLYKPDFQTCLATGVIGTGTTIVADNVVRPGAPEYRRYVRELKGVQSKGVRGLITPGNFEDEFEVTEIVNADEARQ</sequence>
<dbReference type="GO" id="GO:0006584">
    <property type="term" value="P:catecholamine metabolic process"/>
    <property type="evidence" value="ECO:0007669"/>
    <property type="project" value="UniProtKB-KW"/>
</dbReference>
<proteinExistence type="inferred from homology"/>
<accession>A0A9P4J929</accession>
<evidence type="ECO:0000256" key="3">
    <source>
        <dbReference type="ARBA" id="ARBA00022679"/>
    </source>
</evidence>
<dbReference type="AlphaFoldDB" id="A0A9P4J929"/>
<evidence type="ECO:0000256" key="1">
    <source>
        <dbReference type="ARBA" id="ARBA00012880"/>
    </source>
</evidence>
<evidence type="ECO:0000256" key="4">
    <source>
        <dbReference type="ARBA" id="ARBA00022691"/>
    </source>
</evidence>
<dbReference type="Proteomes" id="UP000799439">
    <property type="component" value="Unassembled WGS sequence"/>
</dbReference>
<keyword evidence="4" id="KW-0949">S-adenosyl-L-methionine</keyword>
<evidence type="ECO:0000313" key="8">
    <source>
        <dbReference type="Proteomes" id="UP000799439"/>
    </source>
</evidence>
<dbReference type="EC" id="2.1.1.6" evidence="1"/>
<organism evidence="7 8">
    <name type="scientific">Myriangium duriaei CBS 260.36</name>
    <dbReference type="NCBI Taxonomy" id="1168546"/>
    <lineage>
        <taxon>Eukaryota</taxon>
        <taxon>Fungi</taxon>
        <taxon>Dikarya</taxon>
        <taxon>Ascomycota</taxon>
        <taxon>Pezizomycotina</taxon>
        <taxon>Dothideomycetes</taxon>
        <taxon>Dothideomycetidae</taxon>
        <taxon>Myriangiales</taxon>
        <taxon>Myriangiaceae</taxon>
        <taxon>Myriangium</taxon>
    </lineage>
</organism>
<keyword evidence="2 7" id="KW-0489">Methyltransferase</keyword>
<dbReference type="Pfam" id="PF01596">
    <property type="entry name" value="Methyltransf_3"/>
    <property type="match status" value="1"/>
</dbReference>
<evidence type="ECO:0000256" key="5">
    <source>
        <dbReference type="ARBA" id="ARBA00022939"/>
    </source>
</evidence>
<dbReference type="OrthoDB" id="186626at2759"/>